<evidence type="ECO:0000256" key="3">
    <source>
        <dbReference type="ARBA" id="ARBA00022801"/>
    </source>
</evidence>
<dbReference type="GO" id="GO:0003993">
    <property type="term" value="F:acid phosphatase activity"/>
    <property type="evidence" value="ECO:0007669"/>
    <property type="project" value="UniProtKB-EC"/>
</dbReference>
<keyword evidence="4" id="KW-0325">Glycoprotein</keyword>
<comment type="caution">
    <text evidence="9">The sequence shown here is derived from an EMBL/GenBank/DDBJ whole genome shotgun (WGS) entry which is preliminary data.</text>
</comment>
<keyword evidence="10" id="KW-1185">Reference proteome</keyword>
<protein>
    <recommendedName>
        <fullName evidence="5">Purple acid phosphatase</fullName>
        <ecNumber evidence="5">3.1.3.2</ecNumber>
    </recommendedName>
</protein>
<dbReference type="PANTHER" id="PTHR22953:SF153">
    <property type="entry name" value="PURPLE ACID PHOSPHATASE"/>
    <property type="match status" value="1"/>
</dbReference>
<dbReference type="EMBL" id="JADCNL010000004">
    <property type="protein sequence ID" value="KAG0485796.1"/>
    <property type="molecule type" value="Genomic_DNA"/>
</dbReference>
<dbReference type="SUPFAM" id="SSF49363">
    <property type="entry name" value="Purple acid phosphatase, N-terminal domain"/>
    <property type="match status" value="1"/>
</dbReference>
<evidence type="ECO:0000256" key="1">
    <source>
        <dbReference type="ARBA" id="ARBA00008723"/>
    </source>
</evidence>
<dbReference type="EC" id="3.1.3.2" evidence="5"/>
<dbReference type="InterPro" id="IPR008963">
    <property type="entry name" value="Purple_acid_Pase-like_N"/>
</dbReference>
<gene>
    <name evidence="9" type="ORF">HPP92_009875</name>
</gene>
<dbReference type="SUPFAM" id="SSF56300">
    <property type="entry name" value="Metallo-dependent phosphatases"/>
    <property type="match status" value="1"/>
</dbReference>
<evidence type="ECO:0000256" key="2">
    <source>
        <dbReference type="ARBA" id="ARBA00022729"/>
    </source>
</evidence>
<dbReference type="PANTHER" id="PTHR22953">
    <property type="entry name" value="ACID PHOSPHATASE RELATED"/>
    <property type="match status" value="1"/>
</dbReference>
<keyword evidence="3 5" id="KW-0378">Hydrolase</keyword>
<dbReference type="Pfam" id="PF14008">
    <property type="entry name" value="Metallophos_C"/>
    <property type="match status" value="1"/>
</dbReference>
<comment type="catalytic activity">
    <reaction evidence="5">
        <text>a phosphate monoester + H2O = an alcohol + phosphate</text>
        <dbReference type="Rhea" id="RHEA:15017"/>
        <dbReference type="ChEBI" id="CHEBI:15377"/>
        <dbReference type="ChEBI" id="CHEBI:30879"/>
        <dbReference type="ChEBI" id="CHEBI:43474"/>
        <dbReference type="ChEBI" id="CHEBI:67140"/>
        <dbReference type="EC" id="3.1.3.2"/>
    </reaction>
</comment>
<evidence type="ECO:0000313" key="9">
    <source>
        <dbReference type="EMBL" id="KAG0485796.1"/>
    </source>
</evidence>
<evidence type="ECO:0000256" key="4">
    <source>
        <dbReference type="ARBA" id="ARBA00023180"/>
    </source>
</evidence>
<feature type="domain" description="Purple acid phosphatase C-terminal" evidence="7">
    <location>
        <begin position="353"/>
        <end position="416"/>
    </location>
</feature>
<dbReference type="InterPro" id="IPR029052">
    <property type="entry name" value="Metallo-depent_PP-like"/>
</dbReference>
<reference evidence="9 10" key="1">
    <citation type="journal article" date="2020" name="Nat. Food">
        <title>A phased Vanilla planifolia genome enables genetic improvement of flavour and production.</title>
        <authorList>
            <person name="Hasing T."/>
            <person name="Tang H."/>
            <person name="Brym M."/>
            <person name="Khazi F."/>
            <person name="Huang T."/>
            <person name="Chambers A.H."/>
        </authorList>
    </citation>
    <scope>NUCLEOTIDE SEQUENCE [LARGE SCALE GENOMIC DNA]</scope>
    <source>
        <tissue evidence="9">Leaf</tissue>
    </source>
</reference>
<dbReference type="Proteomes" id="UP000636800">
    <property type="component" value="Unassembled WGS sequence"/>
</dbReference>
<proteinExistence type="inferred from homology"/>
<accession>A0A835R520</accession>
<dbReference type="GO" id="GO:0046872">
    <property type="term" value="F:metal ion binding"/>
    <property type="evidence" value="ECO:0007669"/>
    <property type="project" value="InterPro"/>
</dbReference>
<organism evidence="9 10">
    <name type="scientific">Vanilla planifolia</name>
    <name type="common">Vanilla</name>
    <dbReference type="NCBI Taxonomy" id="51239"/>
    <lineage>
        <taxon>Eukaryota</taxon>
        <taxon>Viridiplantae</taxon>
        <taxon>Streptophyta</taxon>
        <taxon>Embryophyta</taxon>
        <taxon>Tracheophyta</taxon>
        <taxon>Spermatophyta</taxon>
        <taxon>Magnoliopsida</taxon>
        <taxon>Liliopsida</taxon>
        <taxon>Asparagales</taxon>
        <taxon>Orchidaceae</taxon>
        <taxon>Vanilloideae</taxon>
        <taxon>Vanilleae</taxon>
        <taxon>Vanilla</taxon>
    </lineage>
</organism>
<evidence type="ECO:0000259" key="6">
    <source>
        <dbReference type="Pfam" id="PF00149"/>
    </source>
</evidence>
<dbReference type="Pfam" id="PF16656">
    <property type="entry name" value="Pur_ac_phosph_N"/>
    <property type="match status" value="1"/>
</dbReference>
<dbReference type="InterPro" id="IPR039331">
    <property type="entry name" value="PAPs-like"/>
</dbReference>
<sequence length="433" mass="48405">MATYPSSRLLVAIGVTFAVVSIATGTYYRPNPRKNLFVPQDEDADDTTPQQVHITMVGADRVRVTWITDDEVAATVDYGTESGVFSHSVLGSTSSYSFTVFYKSGNIHEAVIGPLNANSVYYYRCSNHTAREFTFKTPPNNLPITFIIVGDLGQTEWTTSTLTHISQSSYDMLLLPGDLSYADLDQPLWDSFARLVEPLASSRPWMVTEGNHEEETIPIVEPTPFKAYNARWHMPFEDSASPSNLFYSFTAAGGAAHVLMLGSYTDFSSDSEQYRWLQANLAKVDRSKTPWLLALIHAPWYNSNKAHQGEGEDMRQALEEMLYAARVDAIFAGHVHAYERFTTVYNNREDHCGPVHITIGDGGNREGLARDFLDPQPSISVFREASFGHGKLEIVNTTYALWSWNRNDDDEAVVADSFWISSIAAKRDCQSKT</sequence>
<keyword evidence="2" id="KW-0732">Signal</keyword>
<name>A0A835R520_VANPL</name>
<evidence type="ECO:0000259" key="8">
    <source>
        <dbReference type="Pfam" id="PF16656"/>
    </source>
</evidence>
<dbReference type="InterPro" id="IPR041792">
    <property type="entry name" value="MPP_PAP"/>
</dbReference>
<feature type="domain" description="Purple acid phosphatase N-terminal" evidence="8">
    <location>
        <begin position="49"/>
        <end position="137"/>
    </location>
</feature>
<comment type="similarity">
    <text evidence="1 5">Belongs to the metallophosphoesterase superfamily. Purple acid phosphatase family.</text>
</comment>
<dbReference type="Pfam" id="PF00149">
    <property type="entry name" value="Metallophos"/>
    <property type="match status" value="1"/>
</dbReference>
<evidence type="ECO:0000256" key="5">
    <source>
        <dbReference type="RuleBase" id="RU361203"/>
    </source>
</evidence>
<dbReference type="InterPro" id="IPR025733">
    <property type="entry name" value="PAPs_C"/>
</dbReference>
<dbReference type="InterPro" id="IPR004843">
    <property type="entry name" value="Calcineurin-like_PHP"/>
</dbReference>
<dbReference type="CDD" id="cd00839">
    <property type="entry name" value="MPP_PAPs"/>
    <property type="match status" value="1"/>
</dbReference>
<dbReference type="Gene3D" id="3.60.21.10">
    <property type="match status" value="1"/>
</dbReference>
<dbReference type="AlphaFoldDB" id="A0A835R520"/>
<feature type="domain" description="Calcineurin-like phosphoesterase" evidence="6">
    <location>
        <begin position="145"/>
        <end position="338"/>
    </location>
</feature>
<evidence type="ECO:0000259" key="7">
    <source>
        <dbReference type="Pfam" id="PF14008"/>
    </source>
</evidence>
<evidence type="ECO:0000313" key="10">
    <source>
        <dbReference type="Proteomes" id="UP000636800"/>
    </source>
</evidence>
<dbReference type="InterPro" id="IPR015914">
    <property type="entry name" value="PAPs_N"/>
</dbReference>
<dbReference type="Gene3D" id="2.60.40.380">
    <property type="entry name" value="Purple acid phosphatase-like, N-terminal"/>
    <property type="match status" value="1"/>
</dbReference>